<dbReference type="SUPFAM" id="SSF53720">
    <property type="entry name" value="ALDH-like"/>
    <property type="match status" value="1"/>
</dbReference>
<protein>
    <submittedName>
        <fullName evidence="6">Uncharacterized protein, isoform B</fullName>
        <ecNumber evidence="6">1.2.1.-</ecNumber>
    </submittedName>
</protein>
<dbReference type="InterPro" id="IPR016162">
    <property type="entry name" value="Ald_DH_N"/>
</dbReference>
<reference evidence="6 7" key="1">
    <citation type="journal article" date="2007" name="Nature">
        <title>Evolution of genes and genomes on the Drosophila phylogeny.</title>
        <authorList>
            <consortium name="Drosophila 12 Genomes Consortium"/>
            <person name="Clark A.G."/>
            <person name="Eisen M.B."/>
            <person name="Smith D.R."/>
            <person name="Bergman C.M."/>
            <person name="Oliver B."/>
            <person name="Markow T.A."/>
            <person name="Kaufman T.C."/>
            <person name="Kellis M."/>
            <person name="Gelbart W."/>
            <person name="Iyer V.N."/>
            <person name="Pollard D.A."/>
            <person name="Sackton T.B."/>
            <person name="Larracuente A.M."/>
            <person name="Singh N.D."/>
            <person name="Abad J.P."/>
            <person name="Abt D.N."/>
            <person name="Adryan B."/>
            <person name="Aguade M."/>
            <person name="Akashi H."/>
            <person name="Anderson W.W."/>
            <person name="Aquadro C.F."/>
            <person name="Ardell D.H."/>
            <person name="Arguello R."/>
            <person name="Artieri C.G."/>
            <person name="Barbash D.A."/>
            <person name="Barker D."/>
            <person name="Barsanti P."/>
            <person name="Batterham P."/>
            <person name="Batzoglou S."/>
            <person name="Begun D."/>
            <person name="Bhutkar A."/>
            <person name="Blanco E."/>
            <person name="Bosak S.A."/>
            <person name="Bradley R.K."/>
            <person name="Brand A.D."/>
            <person name="Brent M.R."/>
            <person name="Brooks A.N."/>
            <person name="Brown R.H."/>
            <person name="Butlin R.K."/>
            <person name="Caggese C."/>
            <person name="Calvi B.R."/>
            <person name="Bernardo de Carvalho A."/>
            <person name="Caspi A."/>
            <person name="Castrezana S."/>
            <person name="Celniker S.E."/>
            <person name="Chang J.L."/>
            <person name="Chapple C."/>
            <person name="Chatterji S."/>
            <person name="Chinwalla A."/>
            <person name="Civetta A."/>
            <person name="Clifton S.W."/>
            <person name="Comeron J.M."/>
            <person name="Costello J.C."/>
            <person name="Coyne J.A."/>
            <person name="Daub J."/>
            <person name="David R.G."/>
            <person name="Delcher A.L."/>
            <person name="Delehaunty K."/>
            <person name="Do C.B."/>
            <person name="Ebling H."/>
            <person name="Edwards K."/>
            <person name="Eickbush T."/>
            <person name="Evans J.D."/>
            <person name="Filipski A."/>
            <person name="Findeiss S."/>
            <person name="Freyhult E."/>
            <person name="Fulton L."/>
            <person name="Fulton R."/>
            <person name="Garcia A.C."/>
            <person name="Gardiner A."/>
            <person name="Garfield D.A."/>
            <person name="Garvin B.E."/>
            <person name="Gibson G."/>
            <person name="Gilbert D."/>
            <person name="Gnerre S."/>
            <person name="Godfrey J."/>
            <person name="Good R."/>
            <person name="Gotea V."/>
            <person name="Gravely B."/>
            <person name="Greenberg A.J."/>
            <person name="Griffiths-Jones S."/>
            <person name="Gross S."/>
            <person name="Guigo R."/>
            <person name="Gustafson E.A."/>
            <person name="Haerty W."/>
            <person name="Hahn M.W."/>
            <person name="Halligan D.L."/>
            <person name="Halpern A.L."/>
            <person name="Halter G.M."/>
            <person name="Han M.V."/>
            <person name="Heger A."/>
            <person name="Hillier L."/>
            <person name="Hinrichs A.S."/>
            <person name="Holmes I."/>
            <person name="Hoskins R.A."/>
            <person name="Hubisz M.J."/>
            <person name="Hultmark D."/>
            <person name="Huntley M.A."/>
            <person name="Jaffe D.B."/>
            <person name="Jagadeeshan S."/>
            <person name="Jeck W.R."/>
            <person name="Johnson J."/>
            <person name="Jones C.D."/>
            <person name="Jordan W.C."/>
            <person name="Karpen G.H."/>
            <person name="Kataoka E."/>
            <person name="Keightley P.D."/>
            <person name="Kheradpour P."/>
            <person name="Kirkness E.F."/>
            <person name="Koerich L.B."/>
            <person name="Kristiansen K."/>
            <person name="Kudrna D."/>
            <person name="Kulathinal R.J."/>
            <person name="Kumar S."/>
            <person name="Kwok R."/>
            <person name="Lander E."/>
            <person name="Langley C.H."/>
            <person name="Lapoint R."/>
            <person name="Lazzaro B.P."/>
            <person name="Lee S.J."/>
            <person name="Levesque L."/>
            <person name="Li R."/>
            <person name="Lin C.F."/>
            <person name="Lin M.F."/>
            <person name="Lindblad-Toh K."/>
            <person name="Llopart A."/>
            <person name="Long M."/>
            <person name="Low L."/>
            <person name="Lozovsky E."/>
            <person name="Lu J."/>
            <person name="Luo M."/>
            <person name="Machado C.A."/>
            <person name="Makalowski W."/>
            <person name="Marzo M."/>
            <person name="Matsuda M."/>
            <person name="Matzkin L."/>
            <person name="McAllister B."/>
            <person name="McBride C.S."/>
            <person name="McKernan B."/>
            <person name="McKernan K."/>
            <person name="Mendez-Lago M."/>
            <person name="Minx P."/>
            <person name="Mollenhauer M.U."/>
            <person name="Montooth K."/>
            <person name="Mount S.M."/>
            <person name="Mu X."/>
            <person name="Myers E."/>
            <person name="Negre B."/>
            <person name="Newfeld S."/>
            <person name="Nielsen R."/>
            <person name="Noor M.A."/>
            <person name="O'Grady P."/>
            <person name="Pachter L."/>
            <person name="Papaceit M."/>
            <person name="Parisi M.J."/>
            <person name="Parisi M."/>
            <person name="Parts L."/>
            <person name="Pedersen J.S."/>
            <person name="Pesole G."/>
            <person name="Phillippy A.M."/>
            <person name="Ponting C.P."/>
            <person name="Pop M."/>
            <person name="Porcelli D."/>
            <person name="Powell J.R."/>
            <person name="Prohaska S."/>
            <person name="Pruitt K."/>
            <person name="Puig M."/>
            <person name="Quesneville H."/>
            <person name="Ram K.R."/>
            <person name="Rand D."/>
            <person name="Rasmussen M.D."/>
            <person name="Reed L.K."/>
            <person name="Reenan R."/>
            <person name="Reily A."/>
            <person name="Remington K.A."/>
            <person name="Rieger T.T."/>
            <person name="Ritchie M.G."/>
            <person name="Robin C."/>
            <person name="Rogers Y.H."/>
            <person name="Rohde C."/>
            <person name="Rozas J."/>
            <person name="Rubenfield M.J."/>
            <person name="Ruiz A."/>
            <person name="Russo S."/>
            <person name="Salzberg S.L."/>
            <person name="Sanchez-Gracia A."/>
            <person name="Saranga D.J."/>
            <person name="Sato H."/>
            <person name="Schaeffer S.W."/>
            <person name="Schatz M.C."/>
            <person name="Schlenke T."/>
            <person name="Schwartz R."/>
            <person name="Segarra C."/>
            <person name="Singh R.S."/>
            <person name="Sirot L."/>
            <person name="Sirota M."/>
            <person name="Sisneros N.B."/>
            <person name="Smith C.D."/>
            <person name="Smith T.F."/>
            <person name="Spieth J."/>
            <person name="Stage D.E."/>
            <person name="Stark A."/>
            <person name="Stephan W."/>
            <person name="Strausberg R.L."/>
            <person name="Strempel S."/>
            <person name="Sturgill D."/>
            <person name="Sutton G."/>
            <person name="Sutton G.G."/>
            <person name="Tao W."/>
            <person name="Teichmann S."/>
            <person name="Tobari Y.N."/>
            <person name="Tomimura Y."/>
            <person name="Tsolas J.M."/>
            <person name="Valente V.L."/>
            <person name="Venter E."/>
            <person name="Venter J.C."/>
            <person name="Vicario S."/>
            <person name="Vieira F.G."/>
            <person name="Vilella A.J."/>
            <person name="Villasante A."/>
            <person name="Walenz B."/>
            <person name="Wang J."/>
            <person name="Wasserman M."/>
            <person name="Watts T."/>
            <person name="Wilson D."/>
            <person name="Wilson R.K."/>
            <person name="Wing R.A."/>
            <person name="Wolfner M.F."/>
            <person name="Wong A."/>
            <person name="Wong G.K."/>
            <person name="Wu C.I."/>
            <person name="Wu G."/>
            <person name="Yamamoto D."/>
            <person name="Yang H.P."/>
            <person name="Yang S.P."/>
            <person name="Yorke J.A."/>
            <person name="Yoshida K."/>
            <person name="Zdobnov E."/>
            <person name="Zhang P."/>
            <person name="Zhang Y."/>
            <person name="Zimin A.V."/>
            <person name="Baldwin J."/>
            <person name="Abdouelleil A."/>
            <person name="Abdulkadir J."/>
            <person name="Abebe A."/>
            <person name="Abera B."/>
            <person name="Abreu J."/>
            <person name="Acer S.C."/>
            <person name="Aftuck L."/>
            <person name="Alexander A."/>
            <person name="An P."/>
            <person name="Anderson E."/>
            <person name="Anderson S."/>
            <person name="Arachi H."/>
            <person name="Azer M."/>
            <person name="Bachantsang P."/>
            <person name="Barry A."/>
            <person name="Bayul T."/>
            <person name="Berlin A."/>
            <person name="Bessette D."/>
            <person name="Bloom T."/>
            <person name="Blye J."/>
            <person name="Boguslavskiy L."/>
            <person name="Bonnet C."/>
            <person name="Boukhgalter B."/>
            <person name="Bourzgui I."/>
            <person name="Brown A."/>
            <person name="Cahill P."/>
            <person name="Channer S."/>
            <person name="Cheshatsang Y."/>
            <person name="Chuda L."/>
            <person name="Citroen M."/>
            <person name="Collymore A."/>
            <person name="Cooke P."/>
            <person name="Costello M."/>
            <person name="D'Aco K."/>
            <person name="Daza R."/>
            <person name="De Haan G."/>
            <person name="DeGray S."/>
            <person name="DeMaso C."/>
            <person name="Dhargay N."/>
            <person name="Dooley K."/>
            <person name="Dooley E."/>
            <person name="Doricent M."/>
            <person name="Dorje P."/>
            <person name="Dorjee K."/>
            <person name="Dupes A."/>
            <person name="Elong R."/>
            <person name="Falk J."/>
            <person name="Farina A."/>
            <person name="Faro S."/>
            <person name="Ferguson D."/>
            <person name="Fisher S."/>
            <person name="Foley C.D."/>
            <person name="Franke A."/>
            <person name="Friedrich D."/>
            <person name="Gadbois L."/>
            <person name="Gearin G."/>
            <person name="Gearin C.R."/>
            <person name="Giannoukos G."/>
            <person name="Goode T."/>
            <person name="Graham J."/>
            <person name="Grandbois E."/>
            <person name="Grewal S."/>
            <person name="Gyaltsen K."/>
            <person name="Hafez N."/>
            <person name="Hagos B."/>
            <person name="Hall J."/>
            <person name="Henson C."/>
            <person name="Hollinger A."/>
            <person name="Honan T."/>
            <person name="Huard M.D."/>
            <person name="Hughes L."/>
            <person name="Hurhula B."/>
            <person name="Husby M.E."/>
            <person name="Kamat A."/>
            <person name="Kanga B."/>
            <person name="Kashin S."/>
            <person name="Khazanovich D."/>
            <person name="Kisner P."/>
            <person name="Lance K."/>
            <person name="Lara M."/>
            <person name="Lee W."/>
            <person name="Lennon N."/>
            <person name="Letendre F."/>
            <person name="LeVine R."/>
            <person name="Lipovsky A."/>
            <person name="Liu X."/>
            <person name="Liu J."/>
            <person name="Liu S."/>
            <person name="Lokyitsang T."/>
            <person name="Lokyitsang Y."/>
            <person name="Lubonja R."/>
            <person name="Lui A."/>
            <person name="MacDonald P."/>
            <person name="Magnisalis V."/>
            <person name="Maru K."/>
            <person name="Matthews C."/>
            <person name="McCusker W."/>
            <person name="McDonough S."/>
            <person name="Mehta T."/>
            <person name="Meldrim J."/>
            <person name="Meneus L."/>
            <person name="Mihai O."/>
            <person name="Mihalev A."/>
            <person name="Mihova T."/>
            <person name="Mittelman R."/>
            <person name="Mlenga V."/>
            <person name="Montmayeur A."/>
            <person name="Mulrain L."/>
            <person name="Navidi A."/>
            <person name="Naylor J."/>
            <person name="Negash T."/>
            <person name="Nguyen T."/>
            <person name="Nguyen N."/>
            <person name="Nicol R."/>
            <person name="Norbu C."/>
            <person name="Norbu N."/>
            <person name="Novod N."/>
            <person name="O'Neill B."/>
            <person name="Osman S."/>
            <person name="Markiewicz E."/>
            <person name="Oyono O.L."/>
            <person name="Patti C."/>
            <person name="Phunkhang P."/>
            <person name="Pierre F."/>
            <person name="Priest M."/>
            <person name="Raghuraman S."/>
            <person name="Rege F."/>
            <person name="Reyes R."/>
            <person name="Rise C."/>
            <person name="Rogov P."/>
            <person name="Ross K."/>
            <person name="Ryan E."/>
            <person name="Settipalli S."/>
            <person name="Shea T."/>
            <person name="Sherpa N."/>
            <person name="Shi L."/>
            <person name="Shih D."/>
            <person name="Sparrow T."/>
            <person name="Spaulding J."/>
            <person name="Stalker J."/>
            <person name="Stange-Thomann N."/>
            <person name="Stavropoulos S."/>
            <person name="Stone C."/>
            <person name="Strader C."/>
            <person name="Tesfaye S."/>
            <person name="Thomson T."/>
            <person name="Thoulutsang Y."/>
            <person name="Thoulutsang D."/>
            <person name="Topham K."/>
            <person name="Topping I."/>
            <person name="Tsamla T."/>
            <person name="Vassiliev H."/>
            <person name="Vo A."/>
            <person name="Wangchuk T."/>
            <person name="Wangdi T."/>
            <person name="Weiand M."/>
            <person name="Wilkinson J."/>
            <person name="Wilson A."/>
            <person name="Yadav S."/>
            <person name="Young G."/>
            <person name="Yu Q."/>
            <person name="Zembek L."/>
            <person name="Zhong D."/>
            <person name="Zimmer A."/>
            <person name="Zwirko Z."/>
            <person name="Jaffe D.B."/>
            <person name="Alvarez P."/>
            <person name="Brockman W."/>
            <person name="Butler J."/>
            <person name="Chin C."/>
            <person name="Gnerre S."/>
            <person name="Grabherr M."/>
            <person name="Kleber M."/>
            <person name="Mauceli E."/>
            <person name="MacCallum I."/>
        </authorList>
    </citation>
    <scope>NUCLEOTIDE SEQUENCE [LARGE SCALE GENOMIC DNA]</scope>
    <source>
        <strain evidence="7">Tucson 14024-0371.13</strain>
    </source>
</reference>
<dbReference type="Proteomes" id="UP000007801">
    <property type="component" value="Unassembled WGS sequence"/>
</dbReference>
<name>A0A0P8XDH2_DROAN</name>
<evidence type="ECO:0000313" key="6">
    <source>
        <dbReference type="EMBL" id="KPU72826.1"/>
    </source>
</evidence>
<evidence type="ECO:0000313" key="7">
    <source>
        <dbReference type="Proteomes" id="UP000007801"/>
    </source>
</evidence>
<evidence type="ECO:0000259" key="5">
    <source>
        <dbReference type="Pfam" id="PF00171"/>
    </source>
</evidence>
<proteinExistence type="inferred from homology"/>
<dbReference type="FunCoup" id="A0A0P8XDH2">
    <property type="interactions" value="525"/>
</dbReference>
<gene>
    <name evidence="6" type="primary">Dana\GF22966</name>
    <name evidence="6" type="synonym">dana_GLEANR_7503</name>
    <name evidence="6" type="ORF">GF22966</name>
</gene>
<dbReference type="AlphaFoldDB" id="A0A0P8XDH2"/>
<dbReference type="PROSITE" id="PS00070">
    <property type="entry name" value="ALDEHYDE_DEHYDR_CYS"/>
    <property type="match status" value="1"/>
</dbReference>
<comment type="similarity">
    <text evidence="1 4">Belongs to the aldehyde dehydrogenase family.</text>
</comment>
<keyword evidence="2 4" id="KW-0560">Oxidoreductase</keyword>
<dbReference type="InterPro" id="IPR016163">
    <property type="entry name" value="Ald_DH_C"/>
</dbReference>
<dbReference type="Pfam" id="PF00171">
    <property type="entry name" value="Aldedh"/>
    <property type="match status" value="1"/>
</dbReference>
<dbReference type="FunFam" id="3.40.605.10:FF:000026">
    <property type="entry name" value="Aldehyde dehydrogenase, putative"/>
    <property type="match status" value="1"/>
</dbReference>
<dbReference type="STRING" id="7217.A0A0P8XDH2"/>
<feature type="active site" evidence="3">
    <location>
        <position position="282"/>
    </location>
</feature>
<evidence type="ECO:0000256" key="3">
    <source>
        <dbReference type="PROSITE-ProRule" id="PRU10007"/>
    </source>
</evidence>
<sequence>MQKLHRFYKLLSSQGNFSFSLFRFEHSFPKCDPHYCQLFINNEFVDSVSGKTFATFNPATSKEIVQVAEGDKADVDLAVVAAKKAFHRNSDWRKLSPLQRTSLMMKLCGLMERDKEFLASLETQDNGKPYPEALFDVTYSILTLQYYAGWTDKFFGDTIPAGGFTSMTRKEPIGVVGQIIPWNYPLLMLAWKWGPALAVGCTIIMKPAEQTPLTALHMAALAKEAGFPAGVINVVNGFGPTAGAAISEHPDIAKVAFTGSVDIGRIVMQAAATSNLKRVSLELGGKSPVVVFDDADVDFAVETTHEALFSNHGQSCCAGSRTYVHEKIYDEFVAKAAAKAKARKVGNPFEANVQQGPQIDEEMLTKVLGYIESGQKQGAKLQTGGKRIGNVGFFIEPTVFSDVKDDMRIAQEEIFGPVQSIFKFSTLDEMIDRANNVKYGLAAGIITNDINKALKFANNVDAGSVWINCYDAVLPSTPFGGYKHSGIGRELGKDGLDNYLETKTITMKLL</sequence>
<dbReference type="InterPro" id="IPR016161">
    <property type="entry name" value="Ald_DH/histidinol_DH"/>
</dbReference>
<dbReference type="GO" id="GO:0016620">
    <property type="term" value="F:oxidoreductase activity, acting on the aldehyde or oxo group of donors, NAD or NADP as acceptor"/>
    <property type="evidence" value="ECO:0007669"/>
    <property type="project" value="InterPro"/>
</dbReference>
<evidence type="ECO:0000256" key="2">
    <source>
        <dbReference type="ARBA" id="ARBA00023002"/>
    </source>
</evidence>
<evidence type="ECO:0000256" key="1">
    <source>
        <dbReference type="ARBA" id="ARBA00009986"/>
    </source>
</evidence>
<dbReference type="EMBL" id="CH902623">
    <property type="protein sequence ID" value="KPU72826.1"/>
    <property type="molecule type" value="Genomic_DNA"/>
</dbReference>
<dbReference type="InParanoid" id="A0A0P8XDH2"/>
<accession>A0A0P8XDH2</accession>
<dbReference type="PROSITE" id="PS00687">
    <property type="entry name" value="ALDEHYDE_DEHYDR_GLU"/>
    <property type="match status" value="1"/>
</dbReference>
<dbReference type="GeneID" id="6505615"/>
<dbReference type="InterPro" id="IPR015590">
    <property type="entry name" value="Aldehyde_DH_dom"/>
</dbReference>
<dbReference type="SMR" id="A0A0P8XDH2"/>
<evidence type="ECO:0000256" key="4">
    <source>
        <dbReference type="RuleBase" id="RU003345"/>
    </source>
</evidence>
<dbReference type="Gene3D" id="3.40.309.10">
    <property type="entry name" value="Aldehyde Dehydrogenase, Chain A, domain 2"/>
    <property type="match status" value="1"/>
</dbReference>
<dbReference type="PANTHER" id="PTHR11699">
    <property type="entry name" value="ALDEHYDE DEHYDROGENASE-RELATED"/>
    <property type="match status" value="1"/>
</dbReference>
<dbReference type="FunFam" id="3.40.309.10:FF:000001">
    <property type="entry name" value="Mitochondrial aldehyde dehydrogenase 2"/>
    <property type="match status" value="1"/>
</dbReference>
<organism evidence="6 7">
    <name type="scientific">Drosophila ananassae</name>
    <name type="common">Fruit fly</name>
    <dbReference type="NCBI Taxonomy" id="7217"/>
    <lineage>
        <taxon>Eukaryota</taxon>
        <taxon>Metazoa</taxon>
        <taxon>Ecdysozoa</taxon>
        <taxon>Arthropoda</taxon>
        <taxon>Hexapoda</taxon>
        <taxon>Insecta</taxon>
        <taxon>Pterygota</taxon>
        <taxon>Neoptera</taxon>
        <taxon>Endopterygota</taxon>
        <taxon>Diptera</taxon>
        <taxon>Brachycera</taxon>
        <taxon>Muscomorpha</taxon>
        <taxon>Ephydroidea</taxon>
        <taxon>Drosophilidae</taxon>
        <taxon>Drosophila</taxon>
        <taxon>Sophophora</taxon>
    </lineage>
</organism>
<dbReference type="OrthoDB" id="310895at2759"/>
<dbReference type="Gene3D" id="3.40.605.10">
    <property type="entry name" value="Aldehyde Dehydrogenase, Chain A, domain 1"/>
    <property type="match status" value="1"/>
</dbReference>
<dbReference type="FunFam" id="3.40.605.10:FF:000050">
    <property type="entry name" value="Aldehyde dehydrogenase, mitochondrial"/>
    <property type="match status" value="1"/>
</dbReference>
<dbReference type="InterPro" id="IPR016160">
    <property type="entry name" value="Ald_DH_CS_CYS"/>
</dbReference>
<dbReference type="EC" id="1.2.1.-" evidence="6"/>
<feature type="domain" description="Aldehyde dehydrogenase" evidence="5">
    <location>
        <begin position="44"/>
        <end position="505"/>
    </location>
</feature>
<dbReference type="InterPro" id="IPR029510">
    <property type="entry name" value="Ald_DH_CS_GLU"/>
</dbReference>
<keyword evidence="7" id="KW-1185">Reference proteome</keyword>